<comment type="caution">
    <text evidence="2">The sequence shown here is derived from an EMBL/GenBank/DDBJ whole genome shotgun (WGS) entry which is preliminary data.</text>
</comment>
<dbReference type="AlphaFoldDB" id="A0A6B3SKD2"/>
<organism evidence="2 3">
    <name type="scientific">Noviherbaspirillum galbum</name>
    <dbReference type="NCBI Taxonomy" id="2709383"/>
    <lineage>
        <taxon>Bacteria</taxon>
        <taxon>Pseudomonadati</taxon>
        <taxon>Pseudomonadota</taxon>
        <taxon>Betaproteobacteria</taxon>
        <taxon>Burkholderiales</taxon>
        <taxon>Oxalobacteraceae</taxon>
        <taxon>Noviherbaspirillum</taxon>
    </lineage>
</organism>
<evidence type="ECO:0000313" key="3">
    <source>
        <dbReference type="Proteomes" id="UP000482155"/>
    </source>
</evidence>
<dbReference type="Proteomes" id="UP000482155">
    <property type="component" value="Unassembled WGS sequence"/>
</dbReference>
<evidence type="ECO:0000256" key="1">
    <source>
        <dbReference type="SAM" id="SignalP"/>
    </source>
</evidence>
<keyword evidence="3" id="KW-1185">Reference proteome</keyword>
<dbReference type="InterPro" id="IPR021333">
    <property type="entry name" value="DUF2946"/>
</dbReference>
<keyword evidence="1" id="KW-0732">Signal</keyword>
<gene>
    <name evidence="2" type="ORF">G3574_09010</name>
</gene>
<reference evidence="2 3" key="1">
    <citation type="submission" date="2020-02" db="EMBL/GenBank/DDBJ databases">
        <authorList>
            <person name="Kim M.K."/>
        </authorList>
    </citation>
    <scope>NUCLEOTIDE SEQUENCE [LARGE SCALE GENOMIC DNA]</scope>
    <source>
        <strain evidence="2 3">17J57-3</strain>
    </source>
</reference>
<dbReference type="RefSeq" id="WP_163962192.1">
    <property type="nucleotide sequence ID" value="NZ_JAAIVB010000034.1"/>
</dbReference>
<dbReference type="EMBL" id="JAAIVB010000034">
    <property type="protein sequence ID" value="NEX61217.1"/>
    <property type="molecule type" value="Genomic_DNA"/>
</dbReference>
<sequence>MFKPARLRRFVQHCAAWLALCAMLFASLMPALSHATGQGKSGAPAFSDICSVTSPASSGKSPSLPSSPGLPMAHADHCLLCSLHGVDLGPSAPCIVPLPLAAFAAERPPLFYAAPRSLFIWASARSRAPPAA</sequence>
<dbReference type="Pfam" id="PF11162">
    <property type="entry name" value="DUF2946"/>
    <property type="match status" value="1"/>
</dbReference>
<accession>A0A6B3SKD2</accession>
<feature type="chain" id="PRO_5025509700" evidence="1">
    <location>
        <begin position="36"/>
        <end position="132"/>
    </location>
</feature>
<evidence type="ECO:0000313" key="2">
    <source>
        <dbReference type="EMBL" id="NEX61217.1"/>
    </source>
</evidence>
<proteinExistence type="predicted"/>
<feature type="signal peptide" evidence="1">
    <location>
        <begin position="1"/>
        <end position="35"/>
    </location>
</feature>
<name>A0A6B3SKD2_9BURK</name>
<protein>
    <submittedName>
        <fullName evidence="2">DUF2946 domain-containing protein</fullName>
    </submittedName>
</protein>